<dbReference type="RefSeq" id="WP_204978823.1">
    <property type="nucleotide sequence ID" value="NZ_JBHTII010000001.1"/>
</dbReference>
<feature type="site" description="Important for substrate specificity" evidence="3">
    <location>
        <position position="229"/>
    </location>
</feature>
<evidence type="ECO:0000259" key="4">
    <source>
        <dbReference type="Pfam" id="PF01048"/>
    </source>
</evidence>
<comment type="subunit">
    <text evidence="3">Homohexamer. Dimer of a homotrimer.</text>
</comment>
<evidence type="ECO:0000256" key="3">
    <source>
        <dbReference type="HAMAP-Rule" id="MF_01963"/>
    </source>
</evidence>
<keyword evidence="2 3" id="KW-0808">Transferase</keyword>
<organism evidence="5 6">
    <name type="scientific">Microbacterium insulae</name>
    <dbReference type="NCBI Taxonomy" id="483014"/>
    <lineage>
        <taxon>Bacteria</taxon>
        <taxon>Bacillati</taxon>
        <taxon>Actinomycetota</taxon>
        <taxon>Actinomycetes</taxon>
        <taxon>Micrococcales</taxon>
        <taxon>Microbacteriaceae</taxon>
        <taxon>Microbacterium</taxon>
    </lineage>
</organism>
<feature type="site" description="Important for substrate specificity" evidence="3">
    <location>
        <position position="173"/>
    </location>
</feature>
<protein>
    <recommendedName>
        <fullName evidence="3">S-methyl-5'-thioadenosine phosphorylase</fullName>
        <ecNumber evidence="3">2.4.2.28</ecNumber>
    </recommendedName>
    <alternativeName>
        <fullName evidence="3">5'-methylthioadenosine phosphorylase</fullName>
        <shortName evidence="3">MTA phosphorylase</shortName>
        <shortName evidence="3">MTAP</shortName>
    </alternativeName>
</protein>
<keyword evidence="3" id="KW-0660">Purine salvage</keyword>
<reference evidence="6" key="1">
    <citation type="journal article" date="2019" name="Int. J. Syst. Evol. Microbiol.">
        <title>The Global Catalogue of Microorganisms (GCM) 10K type strain sequencing project: providing services to taxonomists for standard genome sequencing and annotation.</title>
        <authorList>
            <consortium name="The Broad Institute Genomics Platform"/>
            <consortium name="The Broad Institute Genome Sequencing Center for Infectious Disease"/>
            <person name="Wu L."/>
            <person name="Ma J."/>
        </authorList>
    </citation>
    <scope>NUCLEOTIDE SEQUENCE [LARGE SCALE GENOMIC DNA]</scope>
    <source>
        <strain evidence="6">CCUG 54523</strain>
    </source>
</reference>
<dbReference type="InterPro" id="IPR010044">
    <property type="entry name" value="MTAP"/>
</dbReference>
<feature type="binding site" evidence="3">
    <location>
        <begin position="215"/>
        <end position="217"/>
    </location>
    <ligand>
        <name>substrate</name>
    </ligand>
</feature>
<name>A0ABW3AJM8_9MICO</name>
<dbReference type="CDD" id="cd09010">
    <property type="entry name" value="MTAP_SsMTAPII_like_MTIP"/>
    <property type="match status" value="1"/>
</dbReference>
<dbReference type="Pfam" id="PF01048">
    <property type="entry name" value="PNP_UDP_1"/>
    <property type="match status" value="1"/>
</dbReference>
<evidence type="ECO:0000256" key="1">
    <source>
        <dbReference type="ARBA" id="ARBA00022676"/>
    </source>
</evidence>
<dbReference type="InterPro" id="IPR035994">
    <property type="entry name" value="Nucleoside_phosphorylase_sf"/>
</dbReference>
<keyword evidence="1 3" id="KW-0328">Glycosyltransferase</keyword>
<dbReference type="EC" id="2.4.2.28" evidence="3"/>
<comment type="catalytic activity">
    <reaction evidence="3">
        <text>S-methyl-5'-thioadenosine + phosphate = 5-(methylsulfanyl)-alpha-D-ribose 1-phosphate + adenine</text>
        <dbReference type="Rhea" id="RHEA:11852"/>
        <dbReference type="ChEBI" id="CHEBI:16708"/>
        <dbReference type="ChEBI" id="CHEBI:17509"/>
        <dbReference type="ChEBI" id="CHEBI:43474"/>
        <dbReference type="ChEBI" id="CHEBI:58533"/>
        <dbReference type="EC" id="2.4.2.28"/>
    </reaction>
</comment>
<dbReference type="PROSITE" id="PS01240">
    <property type="entry name" value="PNP_MTAP_2"/>
    <property type="match status" value="1"/>
</dbReference>
<evidence type="ECO:0000313" key="5">
    <source>
        <dbReference type="EMBL" id="MFD0791011.1"/>
    </source>
</evidence>
<dbReference type="EMBL" id="JBHTII010000001">
    <property type="protein sequence ID" value="MFD0791011.1"/>
    <property type="molecule type" value="Genomic_DNA"/>
</dbReference>
<feature type="binding site" evidence="3">
    <location>
        <position position="20"/>
    </location>
    <ligand>
        <name>phosphate</name>
        <dbReference type="ChEBI" id="CHEBI:43474"/>
    </ligand>
</feature>
<dbReference type="SUPFAM" id="SSF53167">
    <property type="entry name" value="Purine and uridine phosphorylases"/>
    <property type="match status" value="1"/>
</dbReference>
<feature type="binding site" evidence="3">
    <location>
        <begin position="93"/>
        <end position="94"/>
    </location>
    <ligand>
        <name>phosphate</name>
        <dbReference type="ChEBI" id="CHEBI:43474"/>
    </ligand>
</feature>
<dbReference type="InterPro" id="IPR018099">
    <property type="entry name" value="Purine_phosphorylase-2_CS"/>
</dbReference>
<feature type="binding site" evidence="3">
    <location>
        <position position="191"/>
    </location>
    <ligand>
        <name>substrate</name>
    </ligand>
</feature>
<accession>A0ABW3AJM8</accession>
<feature type="binding site" evidence="3">
    <location>
        <position position="192"/>
    </location>
    <ligand>
        <name>phosphate</name>
        <dbReference type="ChEBI" id="CHEBI:43474"/>
    </ligand>
</feature>
<comment type="pathway">
    <text evidence="3">Amino-acid biosynthesis; L-methionine biosynthesis via salvage pathway; S-methyl-5-thio-alpha-D-ribose 1-phosphate from S-methyl-5'-thioadenosine (phosphorylase route): step 1/1.</text>
</comment>
<dbReference type="Proteomes" id="UP001597055">
    <property type="component" value="Unassembled WGS sequence"/>
</dbReference>
<gene>
    <name evidence="3" type="primary">mtnP</name>
    <name evidence="5" type="ORF">ACFQ0P_11430</name>
</gene>
<feature type="binding site" evidence="3">
    <location>
        <begin position="60"/>
        <end position="61"/>
    </location>
    <ligand>
        <name>phosphate</name>
        <dbReference type="ChEBI" id="CHEBI:43474"/>
    </ligand>
</feature>
<dbReference type="HAMAP" id="MF_01963">
    <property type="entry name" value="MTAP"/>
    <property type="match status" value="1"/>
</dbReference>
<dbReference type="Gene3D" id="3.40.50.1580">
    <property type="entry name" value="Nucleoside phosphorylase domain"/>
    <property type="match status" value="1"/>
</dbReference>
<feature type="domain" description="Nucleoside phosphorylase" evidence="4">
    <location>
        <begin position="13"/>
        <end position="228"/>
    </location>
</feature>
<keyword evidence="6" id="KW-1185">Reference proteome</keyword>
<sequence>MEREATGDGGDVRVGVIGGSGLYELISDPRTVEVPTPFGSPSSPITLGEFGGRRVAFLARHGRGHGIPPHRVPYRANLWALASIGVRAVIASSAVGSITPDLPADTFVVPDQLIDRTRERADTYFDDADVQHLGFADPFDPALRAALCDALAARGERFSPVGTTLVIPGPRFSTRAESRGWRLLGADILNMTQYPEAALAAELGVAYASLSFVTDADVGHEPDDEAVTADAVFARLTAARDRITGAIADAVAALPAEPTVRPLVDPAASARVLALPVEA</sequence>
<proteinExistence type="inferred from homology"/>
<dbReference type="PANTHER" id="PTHR42679">
    <property type="entry name" value="S-METHYL-5'-THIOADENOSINE PHOSPHORYLASE"/>
    <property type="match status" value="1"/>
</dbReference>
<comment type="similarity">
    <text evidence="3">Belongs to the PNP/MTAP phosphorylase family. MTAP subfamily.</text>
</comment>
<evidence type="ECO:0000313" key="6">
    <source>
        <dbReference type="Proteomes" id="UP001597055"/>
    </source>
</evidence>
<dbReference type="InterPro" id="IPR000845">
    <property type="entry name" value="Nucleoside_phosphorylase_d"/>
</dbReference>
<dbReference type="PANTHER" id="PTHR42679:SF2">
    <property type="entry name" value="S-METHYL-5'-THIOADENOSINE PHOSPHORYLASE"/>
    <property type="match status" value="1"/>
</dbReference>
<comment type="caution">
    <text evidence="5">The sequence shown here is derived from an EMBL/GenBank/DDBJ whole genome shotgun (WGS) entry which is preliminary data.</text>
</comment>
<comment type="function">
    <text evidence="3">Catalyzes the reversible phosphorylation of S-methyl-5'-thioadenosine (MTA) to adenine and 5-methylthioribose-1-phosphate. Involved in the breakdown of MTA, a major by-product of polyamine biosynthesis. Responsible for the first step in the methionine salvage pathway after MTA has been generated from S-adenosylmethionine. Has broad substrate specificity with 6-aminopurine nucleosides as preferred substrates.</text>
</comment>
<evidence type="ECO:0000256" key="2">
    <source>
        <dbReference type="ARBA" id="ARBA00022679"/>
    </source>
</evidence>